<keyword evidence="1" id="KW-0472">Membrane</keyword>
<keyword evidence="1" id="KW-1133">Transmembrane helix</keyword>
<keyword evidence="1" id="KW-0812">Transmembrane</keyword>
<dbReference type="EMBL" id="CP118247">
    <property type="protein sequence ID" value="WDR06028.1"/>
    <property type="molecule type" value="Genomic_DNA"/>
</dbReference>
<evidence type="ECO:0000313" key="2">
    <source>
        <dbReference type="EMBL" id="WDR06028.1"/>
    </source>
</evidence>
<dbReference type="Proteomes" id="UP001222118">
    <property type="component" value="Chromosome"/>
</dbReference>
<dbReference type="RefSeq" id="WP_282211542.1">
    <property type="nucleotide sequence ID" value="NZ_CP118247.1"/>
</dbReference>
<gene>
    <name evidence="2" type="ORF">PSQ90_00755</name>
</gene>
<evidence type="ECO:0000256" key="1">
    <source>
        <dbReference type="SAM" id="Phobius"/>
    </source>
</evidence>
<organism evidence="2 3">
    <name type="scientific">Devosia rhodophyticola</name>
    <dbReference type="NCBI Taxonomy" id="3026423"/>
    <lineage>
        <taxon>Bacteria</taxon>
        <taxon>Pseudomonadati</taxon>
        <taxon>Pseudomonadota</taxon>
        <taxon>Alphaproteobacteria</taxon>
        <taxon>Hyphomicrobiales</taxon>
        <taxon>Devosiaceae</taxon>
        <taxon>Devosia</taxon>
    </lineage>
</organism>
<keyword evidence="3" id="KW-1185">Reference proteome</keyword>
<evidence type="ECO:0008006" key="4">
    <source>
        <dbReference type="Google" id="ProtNLM"/>
    </source>
</evidence>
<name>A0ABY7YY55_9HYPH</name>
<accession>A0ABY7YY55</accession>
<reference evidence="2 3" key="1">
    <citation type="submission" date="2023-02" db="EMBL/GenBank/DDBJ databases">
        <title>Devosia chondri sp. nov., isolated from the phycosphere of marine algae.</title>
        <authorList>
            <person name="Kim J.M."/>
            <person name="Lee J.K."/>
            <person name="Choi B.J."/>
            <person name="Bayburt H."/>
            <person name="Jeon C.O."/>
        </authorList>
    </citation>
    <scope>NUCLEOTIDE SEQUENCE [LARGE SCALE GENOMIC DNA]</scope>
    <source>
        <strain evidence="2 3">G2-5</strain>
    </source>
</reference>
<sequence>MAKYSNHQSGSKEADEIANRRLLVMLIAGMVLAVIGISVIFAVVH</sequence>
<protein>
    <recommendedName>
        <fullName evidence="4">Peptide ABC transporter permease</fullName>
    </recommendedName>
</protein>
<feature type="transmembrane region" description="Helical" evidence="1">
    <location>
        <begin position="21"/>
        <end position="44"/>
    </location>
</feature>
<evidence type="ECO:0000313" key="3">
    <source>
        <dbReference type="Proteomes" id="UP001222118"/>
    </source>
</evidence>
<proteinExistence type="predicted"/>